<gene>
    <name evidence="2" type="ORF">QNI29_06140</name>
</gene>
<evidence type="ECO:0000313" key="3">
    <source>
        <dbReference type="Proteomes" id="UP001236652"/>
    </source>
</evidence>
<feature type="transmembrane region" description="Helical" evidence="1">
    <location>
        <begin position="12"/>
        <end position="33"/>
    </location>
</feature>
<evidence type="ECO:0000256" key="1">
    <source>
        <dbReference type="SAM" id="Phobius"/>
    </source>
</evidence>
<sequence length="94" mass="10327">MGRKTIHIINIFLLVVLTVFNLLVLFGFGMSATGVTADVWFGVTASYLIWAILYTIQISMHSKRARISSLVLSVVLLFVWSSGLGDFIGGAIFM</sequence>
<keyword evidence="1" id="KW-0812">Transmembrane</keyword>
<dbReference type="EMBL" id="CP126446">
    <property type="protein sequence ID" value="WIF99238.1"/>
    <property type="molecule type" value="Genomic_DNA"/>
</dbReference>
<keyword evidence="3" id="KW-1185">Reference proteome</keyword>
<protein>
    <submittedName>
        <fullName evidence="2">Uncharacterized protein</fullName>
    </submittedName>
</protein>
<organism evidence="2 3">
    <name type="scientific">Pontibacillus chungwhensis</name>
    <dbReference type="NCBI Taxonomy" id="265426"/>
    <lineage>
        <taxon>Bacteria</taxon>
        <taxon>Bacillati</taxon>
        <taxon>Bacillota</taxon>
        <taxon>Bacilli</taxon>
        <taxon>Bacillales</taxon>
        <taxon>Bacillaceae</taxon>
        <taxon>Pontibacillus</taxon>
    </lineage>
</organism>
<proteinExistence type="predicted"/>
<keyword evidence="1" id="KW-0472">Membrane</keyword>
<feature type="transmembrane region" description="Helical" evidence="1">
    <location>
        <begin position="39"/>
        <end position="58"/>
    </location>
</feature>
<dbReference type="RefSeq" id="WP_231418146.1">
    <property type="nucleotide sequence ID" value="NZ_CP126446.1"/>
</dbReference>
<evidence type="ECO:0000313" key="2">
    <source>
        <dbReference type="EMBL" id="WIF99238.1"/>
    </source>
</evidence>
<reference evidence="2 3" key="1">
    <citation type="submission" date="2023-05" db="EMBL/GenBank/DDBJ databases">
        <title>Comparative genomics reveals the evidence of polycyclic aromatic hydrocarbons degradation in moderately halophilic genus Pontibacillus.</title>
        <authorList>
            <person name="Yang H."/>
            <person name="Qian Z."/>
        </authorList>
    </citation>
    <scope>NUCLEOTIDE SEQUENCE [LARGE SCALE GENOMIC DNA]</scope>
    <source>
        <strain evidence="3">HN14</strain>
    </source>
</reference>
<dbReference type="Proteomes" id="UP001236652">
    <property type="component" value="Chromosome"/>
</dbReference>
<feature type="transmembrane region" description="Helical" evidence="1">
    <location>
        <begin position="70"/>
        <end position="93"/>
    </location>
</feature>
<keyword evidence="1" id="KW-1133">Transmembrane helix</keyword>
<name>A0ABY8V1C3_9BACI</name>
<accession>A0ABY8V1C3</accession>